<proteinExistence type="predicted"/>
<dbReference type="AlphaFoldDB" id="A0A7V1CZX5"/>
<feature type="transmembrane region" description="Helical" evidence="1">
    <location>
        <begin position="42"/>
        <end position="62"/>
    </location>
</feature>
<dbReference type="RefSeq" id="WP_304182691.1">
    <property type="nucleotide sequence ID" value="NZ_DRGM01000133.1"/>
</dbReference>
<evidence type="ECO:0000256" key="1">
    <source>
        <dbReference type="SAM" id="Phobius"/>
    </source>
</evidence>
<keyword evidence="1" id="KW-1133">Transmembrane helix</keyword>
<name>A0A7V1CZX5_9GAMM</name>
<feature type="transmembrane region" description="Helical" evidence="1">
    <location>
        <begin position="12"/>
        <end position="30"/>
    </location>
</feature>
<accession>A0A7V1CZX5</accession>
<gene>
    <name evidence="2" type="ORF">ENH88_12930</name>
</gene>
<protein>
    <submittedName>
        <fullName evidence="2">Uncharacterized protein</fullName>
    </submittedName>
</protein>
<keyword evidence="1" id="KW-0812">Transmembrane</keyword>
<organism evidence="2">
    <name type="scientific">Pseudoalteromonas prydzensis</name>
    <dbReference type="NCBI Taxonomy" id="182141"/>
    <lineage>
        <taxon>Bacteria</taxon>
        <taxon>Pseudomonadati</taxon>
        <taxon>Pseudomonadota</taxon>
        <taxon>Gammaproteobacteria</taxon>
        <taxon>Alteromonadales</taxon>
        <taxon>Pseudoalteromonadaceae</taxon>
        <taxon>Pseudoalteromonas</taxon>
    </lineage>
</organism>
<comment type="caution">
    <text evidence="2">The sequence shown here is derived from an EMBL/GenBank/DDBJ whole genome shotgun (WGS) entry which is preliminary data.</text>
</comment>
<dbReference type="Proteomes" id="UP000886188">
    <property type="component" value="Unassembled WGS sequence"/>
</dbReference>
<sequence length="77" mass="8575">MKTHSAKKELILLPILLIVILLCVAGHFLLQASFADSNLTEYLLAALPFVMFGLVIMAFKIASNSEDKERTEQSDHD</sequence>
<dbReference type="EMBL" id="DRGM01000133">
    <property type="protein sequence ID" value="HEA17324.1"/>
    <property type="molecule type" value="Genomic_DNA"/>
</dbReference>
<keyword evidence="1" id="KW-0472">Membrane</keyword>
<evidence type="ECO:0000313" key="2">
    <source>
        <dbReference type="EMBL" id="HEA17324.1"/>
    </source>
</evidence>
<reference evidence="2" key="1">
    <citation type="journal article" date="2020" name="mSystems">
        <title>Genome- and Community-Level Interaction Insights into Carbon Utilization and Element Cycling Functions of Hydrothermarchaeota in Hydrothermal Sediment.</title>
        <authorList>
            <person name="Zhou Z."/>
            <person name="Liu Y."/>
            <person name="Xu W."/>
            <person name="Pan J."/>
            <person name="Luo Z.H."/>
            <person name="Li M."/>
        </authorList>
    </citation>
    <scope>NUCLEOTIDE SEQUENCE [LARGE SCALE GENOMIC DNA]</scope>
    <source>
        <strain evidence="2">HyVt-346</strain>
    </source>
</reference>